<accession>A0A5C6CBG2</accession>
<dbReference type="AlphaFoldDB" id="A0A5C6CBG2"/>
<keyword evidence="1" id="KW-0812">Transmembrane</keyword>
<feature type="transmembrane region" description="Helical" evidence="1">
    <location>
        <begin position="32"/>
        <end position="56"/>
    </location>
</feature>
<proteinExistence type="predicted"/>
<keyword evidence="1" id="KW-1133">Transmembrane helix</keyword>
<evidence type="ECO:0008006" key="4">
    <source>
        <dbReference type="Google" id="ProtNLM"/>
    </source>
</evidence>
<dbReference type="RefSeq" id="WP_146453113.1">
    <property type="nucleotide sequence ID" value="NZ_SJPS01000014.1"/>
</dbReference>
<dbReference type="OrthoDB" id="290457at2"/>
<protein>
    <recommendedName>
        <fullName evidence="4">DNA methyltransferase</fullName>
    </recommendedName>
</protein>
<evidence type="ECO:0000313" key="3">
    <source>
        <dbReference type="Proteomes" id="UP000318437"/>
    </source>
</evidence>
<dbReference type="EMBL" id="SJPS01000014">
    <property type="protein sequence ID" value="TWU20736.1"/>
    <property type="molecule type" value="Genomic_DNA"/>
</dbReference>
<keyword evidence="3" id="KW-1185">Reference proteome</keyword>
<dbReference type="Proteomes" id="UP000318437">
    <property type="component" value="Unassembled WGS sequence"/>
</dbReference>
<comment type="caution">
    <text evidence="2">The sequence shown here is derived from an EMBL/GenBank/DDBJ whole genome shotgun (WGS) entry which is preliminary data.</text>
</comment>
<sequence>MNIIALIIQLICGALGGNISGKLLKNIDLGTLGNSIAGVVGGGVGGQILNALGLFAGAQGGSLDLASIIGNIASGGVGGGVMMAIIGLIKSLLAKSNR</sequence>
<reference evidence="2 3" key="1">
    <citation type="submission" date="2019-02" db="EMBL/GenBank/DDBJ databases">
        <title>Deep-cultivation of Planctomycetes and their phenomic and genomic characterization uncovers novel biology.</title>
        <authorList>
            <person name="Wiegand S."/>
            <person name="Jogler M."/>
            <person name="Boedeker C."/>
            <person name="Pinto D."/>
            <person name="Vollmers J."/>
            <person name="Rivas-Marin E."/>
            <person name="Kohn T."/>
            <person name="Peeters S.H."/>
            <person name="Heuer A."/>
            <person name="Rast P."/>
            <person name="Oberbeckmann S."/>
            <person name="Bunk B."/>
            <person name="Jeske O."/>
            <person name="Meyerdierks A."/>
            <person name="Storesund J.E."/>
            <person name="Kallscheuer N."/>
            <person name="Luecker S."/>
            <person name="Lage O.M."/>
            <person name="Pohl T."/>
            <person name="Merkel B.J."/>
            <person name="Hornburger P."/>
            <person name="Mueller R.-W."/>
            <person name="Bruemmer F."/>
            <person name="Labrenz M."/>
            <person name="Spormann A.M."/>
            <person name="Op Den Camp H."/>
            <person name="Overmann J."/>
            <person name="Amann R."/>
            <person name="Jetten M.S.M."/>
            <person name="Mascher T."/>
            <person name="Medema M.H."/>
            <person name="Devos D.P."/>
            <person name="Kaster A.-K."/>
            <person name="Ovreas L."/>
            <person name="Rohde M."/>
            <person name="Galperin M.Y."/>
            <person name="Jogler C."/>
        </authorList>
    </citation>
    <scope>NUCLEOTIDE SEQUENCE [LARGE SCALE GENOMIC DNA]</scope>
    <source>
        <strain evidence="2 3">Pla144</strain>
    </source>
</reference>
<feature type="transmembrane region" description="Helical" evidence="1">
    <location>
        <begin position="68"/>
        <end position="89"/>
    </location>
</feature>
<organism evidence="2 3">
    <name type="scientific">Bythopirellula polymerisocia</name>
    <dbReference type="NCBI Taxonomy" id="2528003"/>
    <lineage>
        <taxon>Bacteria</taxon>
        <taxon>Pseudomonadati</taxon>
        <taxon>Planctomycetota</taxon>
        <taxon>Planctomycetia</taxon>
        <taxon>Pirellulales</taxon>
        <taxon>Lacipirellulaceae</taxon>
        <taxon>Bythopirellula</taxon>
    </lineage>
</organism>
<keyword evidence="1" id="KW-0472">Membrane</keyword>
<name>A0A5C6CBG2_9BACT</name>
<evidence type="ECO:0000313" key="2">
    <source>
        <dbReference type="EMBL" id="TWU20736.1"/>
    </source>
</evidence>
<gene>
    <name evidence="2" type="ORF">Pla144_49030</name>
</gene>
<evidence type="ECO:0000256" key="1">
    <source>
        <dbReference type="SAM" id="Phobius"/>
    </source>
</evidence>